<feature type="transmembrane region" description="Helical" evidence="2">
    <location>
        <begin position="105"/>
        <end position="126"/>
    </location>
</feature>
<organism evidence="3 4">
    <name type="scientific">Mycobacterium terramassiliense</name>
    <dbReference type="NCBI Taxonomy" id="1841859"/>
    <lineage>
        <taxon>Bacteria</taxon>
        <taxon>Bacillati</taxon>
        <taxon>Actinomycetota</taxon>
        <taxon>Actinomycetes</taxon>
        <taxon>Mycobacteriales</taxon>
        <taxon>Mycobacteriaceae</taxon>
        <taxon>Mycobacterium</taxon>
    </lineage>
</organism>
<evidence type="ECO:0000256" key="1">
    <source>
        <dbReference type="SAM" id="MobiDB-lite"/>
    </source>
</evidence>
<feature type="transmembrane region" description="Helical" evidence="2">
    <location>
        <begin position="224"/>
        <end position="245"/>
    </location>
</feature>
<name>A0A2U3N7T8_9MYCO</name>
<evidence type="ECO:0000313" key="4">
    <source>
        <dbReference type="Proteomes" id="UP000241595"/>
    </source>
</evidence>
<evidence type="ECO:0000313" key="3">
    <source>
        <dbReference type="EMBL" id="SPM27519.1"/>
    </source>
</evidence>
<feature type="transmembrane region" description="Helical" evidence="2">
    <location>
        <begin position="6"/>
        <end position="32"/>
    </location>
</feature>
<feature type="compositionally biased region" description="Basic and acidic residues" evidence="1">
    <location>
        <begin position="321"/>
        <end position="331"/>
    </location>
</feature>
<feature type="transmembrane region" description="Helical" evidence="2">
    <location>
        <begin position="189"/>
        <end position="212"/>
    </location>
</feature>
<feature type="transmembrane region" description="Helical" evidence="2">
    <location>
        <begin position="156"/>
        <end position="177"/>
    </location>
</feature>
<dbReference type="AlphaFoldDB" id="A0A2U3N7T8"/>
<keyword evidence="2" id="KW-1133">Transmembrane helix</keyword>
<feature type="region of interest" description="Disordered" evidence="1">
    <location>
        <begin position="344"/>
        <end position="371"/>
    </location>
</feature>
<sequence>VDRALVGLAFAAGLVAALNPCGFAMLPAYLLLVVRGPQPAERALTAEKSPKSRRQCTLGARSATSPIRALGRALAATLGMALGFLTVFGLFGALTISAANTVQRYLPYGTAVIGIVLVALGVWLLAGRDLTALTPRPLGPRWAPTVRLGSMYSYGVSYAIASLSCTIGPFLAVTAAGFKASVLTGVSIFLAYVAGLTLVVGVLAIAAASASSALADRLRRVLPFVNRISGALLVLVGLYVGYYGVYELRLFNGNASPRDAVITSAGRLQGALAGWVHQHGVVPWAVALCILVAGALAAAWHRRVRRLPDPAPAAAPQVANQHDDRQRGKHDQEPVLDVADVVSAQHGQQEDHDDQPGGVPGAVIDPAPPPRCRRHLGDVDAVEVLHLGTGHGESLS</sequence>
<keyword evidence="2" id="KW-0472">Membrane</keyword>
<proteinExistence type="predicted"/>
<keyword evidence="2" id="KW-0812">Transmembrane</keyword>
<protein>
    <submittedName>
        <fullName evidence="3">Cytochrome c biogenesis protein CcdA</fullName>
    </submittedName>
</protein>
<dbReference type="Proteomes" id="UP000241595">
    <property type="component" value="Unassembled WGS sequence"/>
</dbReference>
<feature type="transmembrane region" description="Helical" evidence="2">
    <location>
        <begin position="73"/>
        <end position="99"/>
    </location>
</feature>
<feature type="region of interest" description="Disordered" evidence="1">
    <location>
        <begin position="311"/>
        <end position="331"/>
    </location>
</feature>
<dbReference type="PANTHER" id="PTHR31272">
    <property type="entry name" value="CYTOCHROME C-TYPE BIOGENESIS PROTEIN HI_1454-RELATED"/>
    <property type="match status" value="1"/>
</dbReference>
<reference evidence="3 4" key="1">
    <citation type="submission" date="2017-01" db="EMBL/GenBank/DDBJ databases">
        <authorList>
            <consortium name="Urmite Genomes"/>
        </authorList>
    </citation>
    <scope>NUCLEOTIDE SEQUENCE [LARGE SCALE GENOMIC DNA]</scope>
    <source>
        <strain evidence="3 4">AB308</strain>
    </source>
</reference>
<feature type="non-terminal residue" evidence="3">
    <location>
        <position position="1"/>
    </location>
</feature>
<gene>
    <name evidence="3" type="ORF">MTAB308_1000</name>
</gene>
<dbReference type="EMBL" id="FTRV01000010">
    <property type="protein sequence ID" value="SPM27519.1"/>
    <property type="molecule type" value="Genomic_DNA"/>
</dbReference>
<accession>A0A2U3N7T8</accession>
<dbReference type="STRING" id="1841859.GCA_900157385_00996"/>
<dbReference type="PANTHER" id="PTHR31272:SF4">
    <property type="entry name" value="CYTOCHROME C-TYPE BIOGENESIS PROTEIN HI_1454-RELATED"/>
    <property type="match status" value="1"/>
</dbReference>
<evidence type="ECO:0000256" key="2">
    <source>
        <dbReference type="SAM" id="Phobius"/>
    </source>
</evidence>
<keyword evidence="4" id="KW-1185">Reference proteome</keyword>
<feature type="transmembrane region" description="Helical" evidence="2">
    <location>
        <begin position="281"/>
        <end position="300"/>
    </location>
</feature>
<dbReference type="InterPro" id="IPR051790">
    <property type="entry name" value="Cytochrome_c-biogenesis_DsbD"/>
</dbReference>